<evidence type="ECO:0000256" key="1">
    <source>
        <dbReference type="PROSITE-ProRule" id="PRU00135"/>
    </source>
</evidence>
<evidence type="ECO:0000259" key="2">
    <source>
        <dbReference type="PROSITE" id="PS50212"/>
    </source>
</evidence>
<dbReference type="SUPFAM" id="SSF48366">
    <property type="entry name" value="Ras GEF"/>
    <property type="match status" value="1"/>
</dbReference>
<reference evidence="3" key="1">
    <citation type="submission" date="2025-08" db="UniProtKB">
        <authorList>
            <consortium name="Ensembl"/>
        </authorList>
    </citation>
    <scope>IDENTIFICATION</scope>
</reference>
<dbReference type="CDD" id="cd06224">
    <property type="entry name" value="REM"/>
    <property type="match status" value="1"/>
</dbReference>
<accession>A0A673NLW7</accession>
<organism evidence="3 4">
    <name type="scientific">Sinocyclocheilus rhinocerous</name>
    <dbReference type="NCBI Taxonomy" id="307959"/>
    <lineage>
        <taxon>Eukaryota</taxon>
        <taxon>Metazoa</taxon>
        <taxon>Chordata</taxon>
        <taxon>Craniata</taxon>
        <taxon>Vertebrata</taxon>
        <taxon>Euteleostomi</taxon>
        <taxon>Actinopterygii</taxon>
        <taxon>Neopterygii</taxon>
        <taxon>Teleostei</taxon>
        <taxon>Ostariophysi</taxon>
        <taxon>Cypriniformes</taxon>
        <taxon>Cyprinidae</taxon>
        <taxon>Cyprininae</taxon>
        <taxon>Sinocyclocheilus</taxon>
    </lineage>
</organism>
<feature type="domain" description="N-terminal Ras-GEF" evidence="2">
    <location>
        <begin position="3"/>
        <end position="121"/>
    </location>
</feature>
<dbReference type="InterPro" id="IPR023578">
    <property type="entry name" value="Ras_GEF_dom_sf"/>
</dbReference>
<gene>
    <name evidence="3" type="primary">LOC107742920</name>
</gene>
<dbReference type="Proteomes" id="UP000472270">
    <property type="component" value="Unassembled WGS sequence"/>
</dbReference>
<keyword evidence="1" id="KW-0344">Guanine-nucleotide releasing factor</keyword>
<evidence type="ECO:0000313" key="4">
    <source>
        <dbReference type="Proteomes" id="UP000472270"/>
    </source>
</evidence>
<sequence length="138" mass="15808">MMDPLPMDSGTVDELVDFCIQSFDSEGTIKDTSFVKMFLMMHPWYIASTDLSKKLLLQYPLSTTPFGSKICHLVKYWISEFPVEFDLNPALADQIKDLRENLNTGGNETQSQLIDVETQNGLAEHTFNTFTWTTILRF</sequence>
<name>A0A673NLW7_9TELE</name>
<dbReference type="InterPro" id="IPR000651">
    <property type="entry name" value="Ras-like_Gua-exchang_fac_N"/>
</dbReference>
<dbReference type="PROSITE" id="PS50212">
    <property type="entry name" value="RASGEF_NTER"/>
    <property type="match status" value="1"/>
</dbReference>
<dbReference type="Gene3D" id="1.20.870.10">
    <property type="entry name" value="Son of sevenless (SoS) protein Chain: S domain 1"/>
    <property type="match status" value="1"/>
</dbReference>
<dbReference type="Ensembl" id="ENSSRHT00000104827.1">
    <property type="protein sequence ID" value="ENSSRHP00000102072.1"/>
    <property type="gene ID" value="ENSSRHG00000049988.1"/>
</dbReference>
<keyword evidence="4" id="KW-1185">Reference proteome</keyword>
<dbReference type="SMART" id="SM00229">
    <property type="entry name" value="RasGEFN"/>
    <property type="match status" value="1"/>
</dbReference>
<dbReference type="GO" id="GO:0005085">
    <property type="term" value="F:guanyl-nucleotide exchange factor activity"/>
    <property type="evidence" value="ECO:0007669"/>
    <property type="project" value="UniProtKB-KW"/>
</dbReference>
<reference evidence="3" key="2">
    <citation type="submission" date="2025-09" db="UniProtKB">
        <authorList>
            <consortium name="Ensembl"/>
        </authorList>
    </citation>
    <scope>IDENTIFICATION</scope>
</reference>
<evidence type="ECO:0000313" key="3">
    <source>
        <dbReference type="Ensembl" id="ENSSRHP00000102072.1"/>
    </source>
</evidence>
<proteinExistence type="predicted"/>
<dbReference type="AlphaFoldDB" id="A0A673NLW7"/>
<protein>
    <submittedName>
        <fullName evidence="3">RAS guanyl-releasing protein 2-like</fullName>
    </submittedName>
</protein>